<protein>
    <submittedName>
        <fullName evidence="3">NAD-dependent epimerase/dehydratase family protein</fullName>
    </submittedName>
</protein>
<accession>A0ABS8EUN2</accession>
<dbReference type="Pfam" id="PF01370">
    <property type="entry name" value="Epimerase"/>
    <property type="match status" value="1"/>
</dbReference>
<proteinExistence type="predicted"/>
<evidence type="ECO:0000256" key="1">
    <source>
        <dbReference type="SAM" id="Phobius"/>
    </source>
</evidence>
<gene>
    <name evidence="3" type="ORF">LKD42_06515</name>
</gene>
<reference evidence="3 4" key="1">
    <citation type="submission" date="2021-10" db="EMBL/GenBank/DDBJ databases">
        <title>Anaerobic single-cell dispensing facilitates the cultivation of human gut bacteria.</title>
        <authorList>
            <person name="Afrizal A."/>
        </authorList>
    </citation>
    <scope>NUCLEOTIDE SEQUENCE [LARGE SCALE GENOMIC DNA]</scope>
    <source>
        <strain evidence="3 4">CLA-AA-H246</strain>
    </source>
</reference>
<name>A0ABS8EUN2_9FIRM</name>
<comment type="caution">
    <text evidence="3">The sequence shown here is derived from an EMBL/GenBank/DDBJ whole genome shotgun (WGS) entry which is preliminary data.</text>
</comment>
<evidence type="ECO:0000313" key="4">
    <source>
        <dbReference type="Proteomes" id="UP001299235"/>
    </source>
</evidence>
<keyword evidence="1" id="KW-0812">Transmembrane</keyword>
<organism evidence="3 4">
    <name type="scientific">Hominisplanchenecus faecis</name>
    <dbReference type="NCBI Taxonomy" id="2885351"/>
    <lineage>
        <taxon>Bacteria</taxon>
        <taxon>Bacillati</taxon>
        <taxon>Bacillota</taxon>
        <taxon>Clostridia</taxon>
        <taxon>Lachnospirales</taxon>
        <taxon>Lachnospiraceae</taxon>
        <taxon>Hominisplanchenecus</taxon>
    </lineage>
</organism>
<dbReference type="InterPro" id="IPR001509">
    <property type="entry name" value="Epimerase_deHydtase"/>
</dbReference>
<feature type="transmembrane region" description="Helical" evidence="1">
    <location>
        <begin position="362"/>
        <end position="388"/>
    </location>
</feature>
<sequence length="720" mass="83800">MNILLVGGTCSLMNNIILKLRKEGHRVFLLTGDKYKHNKYEKVFERYDFPYDSENLNEIIESVNPDVTILLGAFDTNYLWNGEERETVHFISHMVNILVAYSVVNRGKLIYLSSDEVFSGDYPDDITEGEKFSGYGIRPAALSQAEELCENFRVNRGLDITVLRLDHLYSIPKDKNDINNICAGMCLEYLRDGYIKADENHTFSMLYEKDAVEYIYKVVKSKKRAHSIYHLSSNDVVNEVELASWILQVMQSEANIVTTPGKNGRCVLSGRKFEEEFDVYTFCDCKKIIEKMALYMQKHKDVFVNEDKEGSILKNLWEKWKWLVRALVPFIENLICFIPFFMLNNRTVGSQYFANLDPFLLYVLLFAIVYGQQQATFSAICAVAGYMFRQMYTRTGFEVLLDYNTYVWIAQLFILGLVVGYMRDQIRTMRAESAELEEHLSRQIVDIRDINESNVRVREVMEQQLVGQKDSLGKIYSITRQLDQSMPDEVVFHAVEMLTKLMETKDVAFYSVVNDDYARLFSASSEKARSLGNSIRYREMTEIYDELLEEKVYINKTMDERYPLMVRGIYEDGKLQMVIMLWGLNWEKMTLGRANFLTVVSYLIQNAVLRAQRYIQALEEKRYSYGSRILEKDAFESLVQAYVKAEEKNLVECTLLKVCVQPEQYQEVGQKMVEKMRDSDYIGVMEDAQLYVLLANTGQENAVIVQKRFEENGYRTEIVE</sequence>
<feature type="domain" description="NAD-dependent epimerase/dehydratase" evidence="2">
    <location>
        <begin position="3"/>
        <end position="224"/>
    </location>
</feature>
<keyword evidence="1" id="KW-0472">Membrane</keyword>
<dbReference type="InterPro" id="IPR036291">
    <property type="entry name" value="NAD(P)-bd_dom_sf"/>
</dbReference>
<keyword evidence="4" id="KW-1185">Reference proteome</keyword>
<evidence type="ECO:0000259" key="2">
    <source>
        <dbReference type="Pfam" id="PF01370"/>
    </source>
</evidence>
<dbReference type="Gene3D" id="3.40.50.720">
    <property type="entry name" value="NAD(P)-binding Rossmann-like Domain"/>
    <property type="match status" value="1"/>
</dbReference>
<feature type="transmembrane region" description="Helical" evidence="1">
    <location>
        <begin position="400"/>
        <end position="422"/>
    </location>
</feature>
<dbReference type="Proteomes" id="UP001299235">
    <property type="component" value="Unassembled WGS sequence"/>
</dbReference>
<dbReference type="RefSeq" id="WP_248835183.1">
    <property type="nucleotide sequence ID" value="NZ_JAJEQE010000016.1"/>
</dbReference>
<dbReference type="SUPFAM" id="SSF51735">
    <property type="entry name" value="NAD(P)-binding Rossmann-fold domains"/>
    <property type="match status" value="1"/>
</dbReference>
<dbReference type="EMBL" id="JAJEQE010000016">
    <property type="protein sequence ID" value="MCC2148906.1"/>
    <property type="molecule type" value="Genomic_DNA"/>
</dbReference>
<keyword evidence="1" id="KW-1133">Transmembrane helix</keyword>
<feature type="transmembrane region" description="Helical" evidence="1">
    <location>
        <begin position="322"/>
        <end position="342"/>
    </location>
</feature>
<evidence type="ECO:0000313" key="3">
    <source>
        <dbReference type="EMBL" id="MCC2148906.1"/>
    </source>
</evidence>